<proteinExistence type="predicted"/>
<feature type="compositionally biased region" description="Pro residues" evidence="1">
    <location>
        <begin position="280"/>
        <end position="301"/>
    </location>
</feature>
<accession>A0AAD5WYE9</accession>
<feature type="region of interest" description="Disordered" evidence="1">
    <location>
        <begin position="260"/>
        <end position="370"/>
    </location>
</feature>
<feature type="compositionally biased region" description="Basic and acidic residues" evidence="1">
    <location>
        <begin position="212"/>
        <end position="221"/>
    </location>
</feature>
<evidence type="ECO:0000256" key="1">
    <source>
        <dbReference type="SAM" id="MobiDB-lite"/>
    </source>
</evidence>
<protein>
    <submittedName>
        <fullName evidence="2">Uncharacterized protein</fullName>
    </submittedName>
</protein>
<feature type="region of interest" description="Disordered" evidence="1">
    <location>
        <begin position="392"/>
        <end position="415"/>
    </location>
</feature>
<evidence type="ECO:0000313" key="2">
    <source>
        <dbReference type="EMBL" id="KAJ3031713.1"/>
    </source>
</evidence>
<feature type="non-terminal residue" evidence="2">
    <location>
        <position position="519"/>
    </location>
</feature>
<sequence>MESAPPTIVLNTLLQRFASEAQSLVLIFRAALSGLPDPTATAIRPPRPLRAQWETFLLMHSSLRTALGVQSRRNEEVETFLNQIGALIRELTLAGPGAQRTEETKKGLDARFSQAVLGLLQAEKGEVTERLASFGVVQPQHLQMGAVGQGSGFGVVQTTARSPPPSGPLPQAPTLGSMKSVGASGSFAEITRPTSQLPPPPPSISLPTSKSKTFEPSKSKTFEGSTENLPSQAHPLERSPSAISPHAAALEDKIRQLDQLSRRAPSPSPPATTRPDPSREPLPAPKIETPPPPTTAPPPIPCLSKKPVRGSVPSIALPPLPTAPSVTIPVRGITQSDSDDAPYSPSDAGLSPFLPEPVAPQPQTHLALPATKLSPHKSLDALAAELDAFASSVDGDSESGSRRESLTGAGAPQNASSLMESAIDLLQKSSREQPLTETAIVGQVATVAPTALPSLILGHTDSIPTRGEEKGTIPHPLPDTSALEKAEAAQLCQIIDGQKSTTVMESTDEVVNRLSREVA</sequence>
<dbReference type="AlphaFoldDB" id="A0AAD5WYE9"/>
<keyword evidence="3" id="KW-1185">Reference proteome</keyword>
<reference evidence="2" key="1">
    <citation type="submission" date="2020-05" db="EMBL/GenBank/DDBJ databases">
        <title>Phylogenomic resolution of chytrid fungi.</title>
        <authorList>
            <person name="Stajich J.E."/>
            <person name="Amses K."/>
            <person name="Simmons R."/>
            <person name="Seto K."/>
            <person name="Myers J."/>
            <person name="Bonds A."/>
            <person name="Quandt C.A."/>
            <person name="Barry K."/>
            <person name="Liu P."/>
            <person name="Grigoriev I."/>
            <person name="Longcore J.E."/>
            <person name="James T.Y."/>
        </authorList>
    </citation>
    <scope>NUCLEOTIDE SEQUENCE</scope>
    <source>
        <strain evidence="2">JEL0318</strain>
    </source>
</reference>
<gene>
    <name evidence="2" type="ORF">HK097_005424</name>
</gene>
<dbReference type="Proteomes" id="UP001212841">
    <property type="component" value="Unassembled WGS sequence"/>
</dbReference>
<feature type="compositionally biased region" description="Polar residues" evidence="1">
    <location>
        <begin position="222"/>
        <end position="231"/>
    </location>
</feature>
<name>A0AAD5WYE9_9FUNG</name>
<organism evidence="2 3">
    <name type="scientific">Rhizophlyctis rosea</name>
    <dbReference type="NCBI Taxonomy" id="64517"/>
    <lineage>
        <taxon>Eukaryota</taxon>
        <taxon>Fungi</taxon>
        <taxon>Fungi incertae sedis</taxon>
        <taxon>Chytridiomycota</taxon>
        <taxon>Chytridiomycota incertae sedis</taxon>
        <taxon>Chytridiomycetes</taxon>
        <taxon>Rhizophlyctidales</taxon>
        <taxon>Rhizophlyctidaceae</taxon>
        <taxon>Rhizophlyctis</taxon>
    </lineage>
</organism>
<feature type="compositionally biased region" description="Pro residues" evidence="1">
    <location>
        <begin position="162"/>
        <end position="171"/>
    </location>
</feature>
<evidence type="ECO:0000313" key="3">
    <source>
        <dbReference type="Proteomes" id="UP001212841"/>
    </source>
</evidence>
<comment type="caution">
    <text evidence="2">The sequence shown here is derived from an EMBL/GenBank/DDBJ whole genome shotgun (WGS) entry which is preliminary data.</text>
</comment>
<feature type="region of interest" description="Disordered" evidence="1">
    <location>
        <begin position="153"/>
        <end position="240"/>
    </location>
</feature>
<dbReference type="EMBL" id="JADGJD010002540">
    <property type="protein sequence ID" value="KAJ3031713.1"/>
    <property type="molecule type" value="Genomic_DNA"/>
</dbReference>